<proteinExistence type="predicted"/>
<dbReference type="EMBL" id="LXQC01000139">
    <property type="protein sequence ID" value="TFE68584.1"/>
    <property type="molecule type" value="Genomic_DNA"/>
</dbReference>
<feature type="transmembrane region" description="Helical" evidence="1">
    <location>
        <begin position="52"/>
        <end position="71"/>
    </location>
</feature>
<keyword evidence="1" id="KW-0472">Membrane</keyword>
<dbReference type="AlphaFoldDB" id="A0A4Y8PCD1"/>
<comment type="caution">
    <text evidence="2">The sequence shown here is derived from an EMBL/GenBank/DDBJ whole genome shotgun (WGS) entry which is preliminary data.</text>
</comment>
<keyword evidence="3" id="KW-1185">Reference proteome</keyword>
<keyword evidence="1" id="KW-0812">Transmembrane</keyword>
<gene>
    <name evidence="2" type="ORF">A7Q10_08015</name>
</gene>
<reference evidence="2 3" key="1">
    <citation type="submission" date="2016-05" db="EMBL/GenBank/DDBJ databases">
        <title>Diversity and Homogeneity among Thermoacidophilic Verrucomicrobia Methanotrophs Linked with Geographical Origin.</title>
        <authorList>
            <person name="Erikstad H.-A."/>
            <person name="Smestad N.B."/>
            <person name="Ceballos R.M."/>
            <person name="Birkeland N.-K."/>
        </authorList>
    </citation>
    <scope>NUCLEOTIDE SEQUENCE [LARGE SCALE GENOMIC DNA]</scope>
    <source>
        <strain evidence="2 3">Phi</strain>
    </source>
</reference>
<dbReference type="Proteomes" id="UP000297713">
    <property type="component" value="Unassembled WGS sequence"/>
</dbReference>
<accession>A0A4Y8PCD1</accession>
<dbReference type="OrthoDB" id="197102at2"/>
<organism evidence="2 3">
    <name type="scientific">Methylacidiphilum caldifontis</name>
    <dbReference type="NCBI Taxonomy" id="2795386"/>
    <lineage>
        <taxon>Bacteria</taxon>
        <taxon>Pseudomonadati</taxon>
        <taxon>Verrucomicrobiota</taxon>
        <taxon>Methylacidiphilae</taxon>
        <taxon>Methylacidiphilales</taxon>
        <taxon>Methylacidiphilaceae</taxon>
        <taxon>Methylacidiphilum (ex Ratnadevi et al. 2023)</taxon>
    </lineage>
</organism>
<feature type="transmembrane region" description="Helical" evidence="1">
    <location>
        <begin position="21"/>
        <end position="40"/>
    </location>
</feature>
<sequence>MTNQDMISHLEKECPQGLTGTVLFYFFALSLVSFLGWGALNAFLEGLGRPEDGLIALLWLGVFLVVALFFSKQLRCLVAEKTD</sequence>
<dbReference type="RefSeq" id="WP_134440066.1">
    <property type="nucleotide sequence ID" value="NZ_LXQC01000139.1"/>
</dbReference>
<evidence type="ECO:0000313" key="2">
    <source>
        <dbReference type="EMBL" id="TFE68584.1"/>
    </source>
</evidence>
<name>A0A4Y8PCD1_9BACT</name>
<evidence type="ECO:0000256" key="1">
    <source>
        <dbReference type="SAM" id="Phobius"/>
    </source>
</evidence>
<evidence type="ECO:0000313" key="3">
    <source>
        <dbReference type="Proteomes" id="UP000297713"/>
    </source>
</evidence>
<keyword evidence="1" id="KW-1133">Transmembrane helix</keyword>
<protein>
    <submittedName>
        <fullName evidence="2">Uncharacterized protein</fullName>
    </submittedName>
</protein>